<dbReference type="AlphaFoldDB" id="A0A086J4K0"/>
<organism evidence="1 2">
    <name type="scientific">Nematocida ausubeli (strain ATCC PRA-371 / ERTm2)</name>
    <name type="common">Nematode killer fungus</name>
    <dbReference type="NCBI Taxonomy" id="1913371"/>
    <lineage>
        <taxon>Eukaryota</taxon>
        <taxon>Fungi</taxon>
        <taxon>Fungi incertae sedis</taxon>
        <taxon>Microsporidia</taxon>
        <taxon>Nematocida</taxon>
    </lineage>
</organism>
<comment type="caution">
    <text evidence="1">The sequence shown here is derived from an EMBL/GenBank/DDBJ whole genome shotgun (WGS) entry which is preliminary data.</text>
</comment>
<name>A0A086J4K0_NEMA1</name>
<dbReference type="HOGENOM" id="CLU_1378476_0_0_1"/>
<evidence type="ECO:0000313" key="2">
    <source>
        <dbReference type="Proteomes" id="UP000054524"/>
    </source>
</evidence>
<gene>
    <name evidence="1" type="ORF">NESG_00142</name>
</gene>
<keyword evidence="2" id="KW-1185">Reference proteome</keyword>
<dbReference type="Proteomes" id="UP000054524">
    <property type="component" value="Unassembled WGS sequence"/>
</dbReference>
<dbReference type="RefSeq" id="XP_052905623.1">
    <property type="nucleotide sequence ID" value="XM_053047798.1"/>
</dbReference>
<proteinExistence type="predicted"/>
<dbReference type="GeneID" id="77675115"/>
<reference evidence="1 2" key="1">
    <citation type="journal article" date="2014" name="Genome Announc.">
        <title>Genome Sequence of the Microsporidian Species Nematocida sp1 Strain ERTm6 (ATCC PRA-372).</title>
        <authorList>
            <person name="Bakowski M.A."/>
            <person name="Priest M."/>
            <person name="Young S."/>
            <person name="Cuomo C.A."/>
            <person name="Troemel E.R."/>
        </authorList>
    </citation>
    <scope>NUCLEOTIDE SEQUENCE [LARGE SCALE GENOMIC DNA]</scope>
    <source>
        <strain evidence="1 2">ERTm6</strain>
    </source>
</reference>
<accession>A0A086J4K0</accession>
<dbReference type="OrthoDB" id="2186693at2759"/>
<sequence length="205" mass="23549">MEFVVENLWYIDNNMAVDLYQDAEAQMYVVPKHAVPYSTIFAELDTFNKFYTYALKKREDLNDKGIIMALTNIYAKSWVGSATTKKILQGYRMSRILAQSTKTSHIMEILKKMSRKHGYMQEGDVDRVFLESNTYLANLMPSQFYKMECCLARYFISVHQLPIAHKFAKEALDLASRGASAQGISDSRSLLIEIEEKIGRKRASS</sequence>
<protein>
    <submittedName>
        <fullName evidence="1">Uncharacterized protein</fullName>
    </submittedName>
</protein>
<evidence type="ECO:0000313" key="1">
    <source>
        <dbReference type="EMBL" id="KFG27068.1"/>
    </source>
</evidence>
<dbReference type="EMBL" id="AKIJ01000001">
    <property type="protein sequence ID" value="KFG27068.1"/>
    <property type="molecule type" value="Genomic_DNA"/>
</dbReference>